<dbReference type="Proteomes" id="UP001160550">
    <property type="component" value="Unassembled WGS sequence"/>
</dbReference>
<comment type="caution">
    <text evidence="1">The sequence shown here is derived from an EMBL/GenBank/DDBJ whole genome shotgun (WGS) entry which is preliminary data.</text>
</comment>
<keyword evidence="2" id="KW-1185">Reference proteome</keyword>
<organism evidence="1 2">
    <name type="scientific">Luteimonas composti</name>
    <dbReference type="NCBI Taxonomy" id="398257"/>
    <lineage>
        <taxon>Bacteria</taxon>
        <taxon>Pseudomonadati</taxon>
        <taxon>Pseudomonadota</taxon>
        <taxon>Gammaproteobacteria</taxon>
        <taxon>Lysobacterales</taxon>
        <taxon>Lysobacteraceae</taxon>
        <taxon>Luteimonas</taxon>
    </lineage>
</organism>
<reference evidence="1" key="1">
    <citation type="journal article" date="2007" name="Int. J. Syst. Evol. Microbiol.">
        <title>Luteimonas composti sp. nov., a moderately thermophilic bacterium isolated from food waste.</title>
        <authorList>
            <person name="Young C.C."/>
            <person name="Kampfer P."/>
            <person name="Chen W.M."/>
            <person name="Yen W.S."/>
            <person name="Arun A.B."/>
            <person name="Lai W.A."/>
            <person name="Shen F.T."/>
            <person name="Rekha P.D."/>
            <person name="Lin K.Y."/>
            <person name="Chou J.H."/>
        </authorList>
    </citation>
    <scope>NUCLEOTIDE SEQUENCE</scope>
    <source>
        <strain evidence="1">CC-YY355</strain>
    </source>
</reference>
<protein>
    <submittedName>
        <fullName evidence="1">Uncharacterized protein</fullName>
    </submittedName>
</protein>
<evidence type="ECO:0000313" key="1">
    <source>
        <dbReference type="EMBL" id="MDH7454067.1"/>
    </source>
</evidence>
<name>A0ABT6MTX0_9GAMM</name>
<reference evidence="1" key="2">
    <citation type="submission" date="2023-04" db="EMBL/GenBank/DDBJ databases">
        <authorList>
            <person name="Sun J.-Q."/>
        </authorList>
    </citation>
    <scope>NUCLEOTIDE SEQUENCE</scope>
    <source>
        <strain evidence="1">CC-YY355</strain>
    </source>
</reference>
<gene>
    <name evidence="1" type="ORF">QF205_13455</name>
</gene>
<evidence type="ECO:0000313" key="2">
    <source>
        <dbReference type="Proteomes" id="UP001160550"/>
    </source>
</evidence>
<dbReference type="InterPro" id="IPR038578">
    <property type="entry name" value="GT29-like_sf"/>
</dbReference>
<dbReference type="Gene3D" id="3.90.1480.20">
    <property type="entry name" value="Glycosyl transferase family 29"/>
    <property type="match status" value="1"/>
</dbReference>
<accession>A0ABT6MTX0</accession>
<sequence length="372" mass="41210">MLETITSVLPPGSKAKNLESVRSTGFLDAVGALDRFVEAQEDSAFAGGLDCWHCFVLQNLLLLGMHFRTAHRCRRIAADRVLAKVVTSEGKLDKGGFLLMAGAVAEDGSKGLVGRLGSIYKQLPGDVARAVRPAMRGLALLDAGRERYRKVSLPTVDDRNDGEFQRYLHGRSVAIVGPVDSHLDSGPEIDGFDVVVRFNHTSSSRYDTSKHGSRTDVSYYTNPAFRKLVESKGDGLGGTRVAVLQDCAEFPLDSSSRECLFRNQYRRSNSIFFKSHGNAVQRALLDMLRFEVGHVKLFNMNLWLTPHSERYLARRSSLDPHTFIYHDAITNLSFLRRLLENGSVDADDVLRNVLGLSNEAYVSELAARHALP</sequence>
<proteinExistence type="predicted"/>
<dbReference type="EMBL" id="JARYGX010000023">
    <property type="protein sequence ID" value="MDH7454067.1"/>
    <property type="molecule type" value="Genomic_DNA"/>
</dbReference>
<dbReference type="RefSeq" id="WP_280943273.1">
    <property type="nucleotide sequence ID" value="NZ_JARYGX010000023.1"/>
</dbReference>